<evidence type="ECO:0000313" key="5">
    <source>
        <dbReference type="RefSeq" id="XP_056842481.1"/>
    </source>
</evidence>
<evidence type="ECO:0000313" key="2">
    <source>
        <dbReference type="Proteomes" id="UP000504610"/>
    </source>
</evidence>
<dbReference type="RefSeq" id="XP_018485958.1">
    <property type="nucleotide sequence ID" value="XM_018630456.2"/>
</dbReference>
<gene>
    <name evidence="3 4 5" type="primary">LOC108856611</name>
</gene>
<dbReference type="KEGG" id="rsz:108856611"/>
<proteinExistence type="predicted"/>
<dbReference type="Pfam" id="PF24758">
    <property type="entry name" value="LRR_At5g56370"/>
    <property type="match status" value="1"/>
</dbReference>
<dbReference type="AlphaFoldDB" id="A0A6J0NQK3"/>
<dbReference type="InterPro" id="IPR053781">
    <property type="entry name" value="F-box_AtFBL13-like"/>
</dbReference>
<name>A0A6J0NQK3_RAPSA</name>
<dbReference type="Gene3D" id="1.20.1280.50">
    <property type="match status" value="1"/>
</dbReference>
<dbReference type="PANTHER" id="PTHR31293:SF16">
    <property type="entry name" value="RNI-LIKE SUPERFAMILY PROTEIN"/>
    <property type="match status" value="1"/>
</dbReference>
<feature type="domain" description="F-box" evidence="1">
    <location>
        <begin position="1"/>
        <end position="37"/>
    </location>
</feature>
<reference evidence="3 4" key="2">
    <citation type="submission" date="2025-04" db="UniProtKB">
        <authorList>
            <consortium name="RefSeq"/>
        </authorList>
    </citation>
    <scope>IDENTIFICATION</scope>
    <source>
        <tissue evidence="3 4">Leaf</tissue>
    </source>
</reference>
<accession>A0A6J0NQK3</accession>
<dbReference type="InterPro" id="IPR001810">
    <property type="entry name" value="F-box_dom"/>
</dbReference>
<dbReference type="OrthoDB" id="612216at2759"/>
<dbReference type="GeneID" id="108856611"/>
<dbReference type="InterPro" id="IPR055411">
    <property type="entry name" value="LRR_FXL15/At3g58940/PEG3-like"/>
</dbReference>
<dbReference type="Pfam" id="PF00646">
    <property type="entry name" value="F-box"/>
    <property type="match status" value="1"/>
</dbReference>
<dbReference type="InterPro" id="IPR036047">
    <property type="entry name" value="F-box-like_dom_sf"/>
</dbReference>
<dbReference type="InterPro" id="IPR032675">
    <property type="entry name" value="LRR_dom_sf"/>
</dbReference>
<dbReference type="PANTHER" id="PTHR31293">
    <property type="entry name" value="RNI-LIKE SUPERFAMILY PROTEIN"/>
    <property type="match status" value="1"/>
</dbReference>
<dbReference type="Gene3D" id="3.80.10.10">
    <property type="entry name" value="Ribonuclease Inhibitor"/>
    <property type="match status" value="1"/>
</dbReference>
<evidence type="ECO:0000313" key="4">
    <source>
        <dbReference type="RefSeq" id="XP_056842480.1"/>
    </source>
</evidence>
<dbReference type="RefSeq" id="XP_056842480.1">
    <property type="nucleotide sequence ID" value="XM_056986500.1"/>
</dbReference>
<dbReference type="CDD" id="cd22160">
    <property type="entry name" value="F-box_AtFBL13-like"/>
    <property type="match status" value="1"/>
</dbReference>
<dbReference type="SMART" id="SM00579">
    <property type="entry name" value="FBD"/>
    <property type="match status" value="1"/>
</dbReference>
<sequence length="489" mass="55326">MDRVSNLPDELLCHILSFLTTKEAALTSILSKRWRNMFVFGPNLDIDDSEFLYPQEGKRERDGVLESFMEFVDRVLELQGTSTINKVSLKCRTGVDAKRVDRWICNVLARGVSNLGLSIVLGDRYRLHPRGFENRKLVKLKIGSGIDLGWCNGAIYLPMLKTLVLESVEFCADYKLKMLLAACPALEVLEMDNVKGLDHSNETVSSASLKSLIIKSSLVSSATFSFDTPSLVFLYYSDFVPEDYPLANLQNLSEARINISLTDDQVERARFPNEYDDEYDDAVRLVNMAKLMSGIRNVQRLYFNSTTLEVLSLCCESMPVFNNLKVLGFYSGKSVWEAVPVLLKNCPHLETLCITGLLHLVTETCGDVCDCIPREDKGRSIASCPVKGIEIEGFIGTMREITMISHFLEYFPCLEDILITVEGNCPTNEFDVPEATDFKAQMLELYYKSLSCNVEIFVCESLDRKLTGAMKFSEEQILWERPTHKDNRN</sequence>
<dbReference type="SUPFAM" id="SSF52047">
    <property type="entry name" value="RNI-like"/>
    <property type="match status" value="1"/>
</dbReference>
<protein>
    <submittedName>
        <fullName evidence="3 4">F-box/LRR-repeat protein At4g13960</fullName>
    </submittedName>
</protein>
<dbReference type="PROSITE" id="PS50181">
    <property type="entry name" value="FBOX"/>
    <property type="match status" value="1"/>
</dbReference>
<keyword evidence="2" id="KW-1185">Reference proteome</keyword>
<evidence type="ECO:0000259" key="1">
    <source>
        <dbReference type="PROSITE" id="PS50181"/>
    </source>
</evidence>
<dbReference type="RefSeq" id="XP_056842481.1">
    <property type="nucleotide sequence ID" value="XM_056986501.1"/>
</dbReference>
<organism evidence="2 3">
    <name type="scientific">Raphanus sativus</name>
    <name type="common">Radish</name>
    <name type="synonym">Raphanus raphanistrum var. sativus</name>
    <dbReference type="NCBI Taxonomy" id="3726"/>
    <lineage>
        <taxon>Eukaryota</taxon>
        <taxon>Viridiplantae</taxon>
        <taxon>Streptophyta</taxon>
        <taxon>Embryophyta</taxon>
        <taxon>Tracheophyta</taxon>
        <taxon>Spermatophyta</taxon>
        <taxon>Magnoliopsida</taxon>
        <taxon>eudicotyledons</taxon>
        <taxon>Gunneridae</taxon>
        <taxon>Pentapetalae</taxon>
        <taxon>rosids</taxon>
        <taxon>malvids</taxon>
        <taxon>Brassicales</taxon>
        <taxon>Brassicaceae</taxon>
        <taxon>Brassiceae</taxon>
        <taxon>Raphanus</taxon>
    </lineage>
</organism>
<dbReference type="InterPro" id="IPR006566">
    <property type="entry name" value="FBD"/>
</dbReference>
<dbReference type="Proteomes" id="UP000504610">
    <property type="component" value="Chromosome 5"/>
</dbReference>
<evidence type="ECO:0000313" key="3">
    <source>
        <dbReference type="RefSeq" id="XP_018485958.1"/>
    </source>
</evidence>
<reference evidence="2" key="1">
    <citation type="journal article" date="2019" name="Database">
        <title>The radish genome database (RadishGD): an integrated information resource for radish genomics.</title>
        <authorList>
            <person name="Yu H.J."/>
            <person name="Baek S."/>
            <person name="Lee Y.J."/>
            <person name="Cho A."/>
            <person name="Mun J.H."/>
        </authorList>
    </citation>
    <scope>NUCLEOTIDE SEQUENCE [LARGE SCALE GENOMIC DNA]</scope>
    <source>
        <strain evidence="2">cv. WK10039</strain>
    </source>
</reference>
<dbReference type="SUPFAM" id="SSF81383">
    <property type="entry name" value="F-box domain"/>
    <property type="match status" value="1"/>
</dbReference>
<dbReference type="InterPro" id="IPR055294">
    <property type="entry name" value="FBL60-like"/>
</dbReference>